<dbReference type="Pfam" id="PF07650">
    <property type="entry name" value="KH_2"/>
    <property type="match status" value="1"/>
</dbReference>
<dbReference type="SUPFAM" id="SSF52540">
    <property type="entry name" value="P-loop containing nucleoside triphosphate hydrolases"/>
    <property type="match status" value="1"/>
</dbReference>
<gene>
    <name evidence="8" type="primary">era</name>
    <name evidence="13" type="ORF">BA724_08600</name>
</gene>
<dbReference type="PANTHER" id="PTHR42698">
    <property type="entry name" value="GTPASE ERA"/>
    <property type="match status" value="1"/>
</dbReference>
<accession>A0A1E7DMM5</accession>
<evidence type="ECO:0000256" key="3">
    <source>
        <dbReference type="ARBA" id="ARBA00022517"/>
    </source>
</evidence>
<feature type="region of interest" description="G4" evidence="9">
    <location>
        <begin position="124"/>
        <end position="127"/>
    </location>
</feature>
<reference evidence="13 14" key="1">
    <citation type="submission" date="2016-06" db="EMBL/GenBank/DDBJ databases">
        <title>Domibacillus iocasae genome sequencing.</title>
        <authorList>
            <person name="Verma A."/>
            <person name="Pal Y."/>
            <person name="Ojha A.K."/>
            <person name="Krishnamurthi S."/>
        </authorList>
    </citation>
    <scope>NUCLEOTIDE SEQUENCE [LARGE SCALE GENOMIC DNA]</scope>
    <source>
        <strain evidence="13 14">DSM 29979</strain>
    </source>
</reference>
<evidence type="ECO:0000256" key="6">
    <source>
        <dbReference type="ARBA" id="ARBA00023134"/>
    </source>
</evidence>
<dbReference type="InterPro" id="IPR006073">
    <property type="entry name" value="GTP-bd"/>
</dbReference>
<dbReference type="NCBIfam" id="TIGR00436">
    <property type="entry name" value="era"/>
    <property type="match status" value="1"/>
</dbReference>
<dbReference type="FunFam" id="3.30.300.20:FF:000003">
    <property type="entry name" value="GTPase Era"/>
    <property type="match status" value="1"/>
</dbReference>
<dbReference type="RefSeq" id="WP_069938936.1">
    <property type="nucleotide sequence ID" value="NZ_MAMP01000022.1"/>
</dbReference>
<dbReference type="GO" id="GO:0000028">
    <property type="term" value="P:ribosomal small subunit assembly"/>
    <property type="evidence" value="ECO:0007669"/>
    <property type="project" value="TreeGrafter"/>
</dbReference>
<dbReference type="AlphaFoldDB" id="A0A1E7DMM5"/>
<dbReference type="PROSITE" id="PS51713">
    <property type="entry name" value="G_ERA"/>
    <property type="match status" value="1"/>
</dbReference>
<dbReference type="GO" id="GO:0003924">
    <property type="term" value="F:GTPase activity"/>
    <property type="evidence" value="ECO:0007669"/>
    <property type="project" value="UniProtKB-UniRule"/>
</dbReference>
<feature type="domain" description="Era-type G" evidence="12">
    <location>
        <begin position="7"/>
        <end position="174"/>
    </location>
</feature>
<feature type="binding site" evidence="8">
    <location>
        <begin position="15"/>
        <end position="22"/>
    </location>
    <ligand>
        <name>GTP</name>
        <dbReference type="ChEBI" id="CHEBI:37565"/>
    </ligand>
</feature>
<keyword evidence="3 8" id="KW-0690">Ribosome biogenesis</keyword>
<dbReference type="FunFam" id="3.40.50.300:FF:000094">
    <property type="entry name" value="GTPase Era"/>
    <property type="match status" value="1"/>
</dbReference>
<dbReference type="SUPFAM" id="SSF54814">
    <property type="entry name" value="Prokaryotic type KH domain (KH-domain type II)"/>
    <property type="match status" value="1"/>
</dbReference>
<dbReference type="InterPro" id="IPR005662">
    <property type="entry name" value="GTPase_Era-like"/>
</dbReference>
<keyword evidence="14" id="KW-1185">Reference proteome</keyword>
<dbReference type="NCBIfam" id="NF000908">
    <property type="entry name" value="PRK00089.1"/>
    <property type="match status" value="1"/>
</dbReference>
<dbReference type="Gene3D" id="3.40.50.300">
    <property type="entry name" value="P-loop containing nucleotide triphosphate hydrolases"/>
    <property type="match status" value="1"/>
</dbReference>
<keyword evidence="6 8" id="KW-0342">GTP-binding</keyword>
<keyword evidence="8" id="KW-1003">Cell membrane</keyword>
<evidence type="ECO:0000259" key="12">
    <source>
        <dbReference type="PROSITE" id="PS51713"/>
    </source>
</evidence>
<proteinExistence type="inferred from homology"/>
<dbReference type="InterPro" id="IPR015946">
    <property type="entry name" value="KH_dom-like_a/b"/>
</dbReference>
<evidence type="ECO:0000256" key="10">
    <source>
        <dbReference type="RuleBase" id="RU003761"/>
    </source>
</evidence>
<evidence type="ECO:0000256" key="2">
    <source>
        <dbReference type="ARBA" id="ARBA00020484"/>
    </source>
</evidence>
<feature type="region of interest" description="G5" evidence="9">
    <location>
        <begin position="153"/>
        <end position="155"/>
    </location>
</feature>
<dbReference type="EMBL" id="MAMP01000022">
    <property type="protein sequence ID" value="OES44336.1"/>
    <property type="molecule type" value="Genomic_DNA"/>
</dbReference>
<dbReference type="GO" id="GO:0043024">
    <property type="term" value="F:ribosomal small subunit binding"/>
    <property type="evidence" value="ECO:0007669"/>
    <property type="project" value="TreeGrafter"/>
</dbReference>
<dbReference type="GO" id="GO:0005525">
    <property type="term" value="F:GTP binding"/>
    <property type="evidence" value="ECO:0007669"/>
    <property type="project" value="UniProtKB-UniRule"/>
</dbReference>
<organism evidence="13 14">
    <name type="scientific">Domibacillus iocasae</name>
    <dbReference type="NCBI Taxonomy" id="1714016"/>
    <lineage>
        <taxon>Bacteria</taxon>
        <taxon>Bacillati</taxon>
        <taxon>Bacillota</taxon>
        <taxon>Bacilli</taxon>
        <taxon>Bacillales</taxon>
        <taxon>Bacillaceae</taxon>
        <taxon>Domibacillus</taxon>
    </lineage>
</organism>
<dbReference type="InterPro" id="IPR004044">
    <property type="entry name" value="KH_dom_type_2"/>
</dbReference>
<comment type="subcellular location">
    <subcellularLocation>
        <location evidence="8">Cytoplasm</location>
    </subcellularLocation>
    <subcellularLocation>
        <location evidence="8">Cell membrane</location>
        <topology evidence="8">Peripheral membrane protein</topology>
    </subcellularLocation>
</comment>
<evidence type="ECO:0000313" key="13">
    <source>
        <dbReference type="EMBL" id="OES44336.1"/>
    </source>
</evidence>
<dbReference type="PRINTS" id="PR00326">
    <property type="entry name" value="GTP1OBG"/>
</dbReference>
<feature type="binding site" evidence="8">
    <location>
        <begin position="124"/>
        <end position="127"/>
    </location>
    <ligand>
        <name>GTP</name>
        <dbReference type="ChEBI" id="CHEBI:37565"/>
    </ligand>
</feature>
<dbReference type="GO" id="GO:0005886">
    <property type="term" value="C:plasma membrane"/>
    <property type="evidence" value="ECO:0007669"/>
    <property type="project" value="UniProtKB-SubCell"/>
</dbReference>
<dbReference type="GO" id="GO:0005829">
    <property type="term" value="C:cytosol"/>
    <property type="evidence" value="ECO:0007669"/>
    <property type="project" value="TreeGrafter"/>
</dbReference>
<dbReference type="InterPro" id="IPR005225">
    <property type="entry name" value="Small_GTP-bd"/>
</dbReference>
<evidence type="ECO:0000313" key="14">
    <source>
        <dbReference type="Proteomes" id="UP000095658"/>
    </source>
</evidence>
<dbReference type="Gene3D" id="3.30.300.20">
    <property type="match status" value="1"/>
</dbReference>
<dbReference type="InterPro" id="IPR009019">
    <property type="entry name" value="KH_sf_prok-type"/>
</dbReference>
<comment type="function">
    <text evidence="8">An essential GTPase that binds both GDP and GTP, with rapid nucleotide exchange. Plays a role in 16S rRNA processing and 30S ribosomal subunit biogenesis and possibly also in cell cycle regulation and energy metabolism.</text>
</comment>
<evidence type="ECO:0000256" key="5">
    <source>
        <dbReference type="ARBA" id="ARBA00022884"/>
    </source>
</evidence>
<dbReference type="Pfam" id="PF01926">
    <property type="entry name" value="MMR_HSR1"/>
    <property type="match status" value="1"/>
</dbReference>
<dbReference type="InterPro" id="IPR027417">
    <property type="entry name" value="P-loop_NTPase"/>
</dbReference>
<evidence type="ECO:0000256" key="4">
    <source>
        <dbReference type="ARBA" id="ARBA00022741"/>
    </source>
</evidence>
<dbReference type="CDD" id="cd04163">
    <property type="entry name" value="Era"/>
    <property type="match status" value="1"/>
</dbReference>
<dbReference type="GO" id="GO:0070181">
    <property type="term" value="F:small ribosomal subunit rRNA binding"/>
    <property type="evidence" value="ECO:0007669"/>
    <property type="project" value="UniProtKB-UniRule"/>
</dbReference>
<evidence type="ECO:0000259" key="11">
    <source>
        <dbReference type="PROSITE" id="PS50823"/>
    </source>
</evidence>
<sequence>MENKKYKSGFISIIGRPNVGKSTFLNRVIGQKIAIMSDKPQTTRNKVQGVLTTDDAQMVFIDTPGIHKPKHKLGDFMMKTAINTLREVDLVLFMINAEEGFGGGDEFIIDKLKDIKTPIFLVINKIDRIHPDKLMELIVQYKEFLDFAEIVPISALEGNNVDRLLEQIQKILPEGPQYYPADQVTDHPERFIVSELIREKVLHLTREEVPHSIAVVIDKISKRDGKDMIDVMATIVVERDSQKGIVIGKQGALLKEVGKRSRQDIEHLLGSKVFLELWVKVQKDWRNKAANLRDFGFKEDEY</sequence>
<evidence type="ECO:0000256" key="1">
    <source>
        <dbReference type="ARBA" id="ARBA00007921"/>
    </source>
</evidence>
<dbReference type="NCBIfam" id="TIGR00231">
    <property type="entry name" value="small_GTP"/>
    <property type="match status" value="1"/>
</dbReference>
<dbReference type="Proteomes" id="UP000095658">
    <property type="component" value="Unassembled WGS sequence"/>
</dbReference>
<feature type="region of interest" description="G3" evidence="9">
    <location>
        <begin position="62"/>
        <end position="65"/>
    </location>
</feature>
<comment type="similarity">
    <text evidence="1 8 9 10">Belongs to the TRAFAC class TrmE-Era-EngA-EngB-Septin-like GTPase superfamily. Era GTPase family.</text>
</comment>
<dbReference type="STRING" id="1714016.BA724_08600"/>
<protein>
    <recommendedName>
        <fullName evidence="2 8">GTPase Era</fullName>
    </recommendedName>
</protein>
<evidence type="ECO:0000256" key="7">
    <source>
        <dbReference type="ARBA" id="ARBA00023136"/>
    </source>
</evidence>
<feature type="region of interest" description="G1" evidence="9">
    <location>
        <begin position="15"/>
        <end position="22"/>
    </location>
</feature>
<comment type="subunit">
    <text evidence="8">Monomer.</text>
</comment>
<evidence type="ECO:0000256" key="8">
    <source>
        <dbReference type="HAMAP-Rule" id="MF_00367"/>
    </source>
</evidence>
<comment type="caution">
    <text evidence="13">The sequence shown here is derived from an EMBL/GenBank/DDBJ whole genome shotgun (WGS) entry which is preliminary data.</text>
</comment>
<dbReference type="PROSITE" id="PS50823">
    <property type="entry name" value="KH_TYPE_2"/>
    <property type="match status" value="1"/>
</dbReference>
<dbReference type="HAMAP" id="MF_00367">
    <property type="entry name" value="GTPase_Era"/>
    <property type="match status" value="1"/>
</dbReference>
<keyword evidence="5 8" id="KW-0694">RNA-binding</keyword>
<feature type="binding site" evidence="8">
    <location>
        <begin position="62"/>
        <end position="66"/>
    </location>
    <ligand>
        <name>GTP</name>
        <dbReference type="ChEBI" id="CHEBI:37565"/>
    </ligand>
</feature>
<name>A0A1E7DMM5_9BACI</name>
<dbReference type="PANTHER" id="PTHR42698:SF1">
    <property type="entry name" value="GTPASE ERA, MITOCHONDRIAL"/>
    <property type="match status" value="1"/>
</dbReference>
<feature type="domain" description="KH type-2" evidence="11">
    <location>
        <begin position="205"/>
        <end position="283"/>
    </location>
</feature>
<keyword evidence="8" id="KW-0963">Cytoplasm</keyword>
<evidence type="ECO:0000256" key="9">
    <source>
        <dbReference type="PROSITE-ProRule" id="PRU01050"/>
    </source>
</evidence>
<dbReference type="InterPro" id="IPR030388">
    <property type="entry name" value="G_ERA_dom"/>
</dbReference>
<dbReference type="CDD" id="cd22534">
    <property type="entry name" value="KH-II_Era"/>
    <property type="match status" value="1"/>
</dbReference>
<feature type="region of interest" description="G2" evidence="9">
    <location>
        <begin position="41"/>
        <end position="45"/>
    </location>
</feature>
<keyword evidence="8" id="KW-0699">rRNA-binding</keyword>
<keyword evidence="4 8" id="KW-0547">Nucleotide-binding</keyword>
<dbReference type="OrthoDB" id="9805918at2"/>
<keyword evidence="7 8" id="KW-0472">Membrane</keyword>